<accession>A0A388K180</accession>
<feature type="compositionally biased region" description="Gly residues" evidence="1">
    <location>
        <begin position="26"/>
        <end position="37"/>
    </location>
</feature>
<feature type="region of interest" description="Disordered" evidence="1">
    <location>
        <begin position="1"/>
        <end position="224"/>
    </location>
</feature>
<feature type="compositionally biased region" description="Basic and acidic residues" evidence="1">
    <location>
        <begin position="132"/>
        <end position="157"/>
    </location>
</feature>
<comment type="caution">
    <text evidence="2">The sequence shown here is derived from an EMBL/GenBank/DDBJ whole genome shotgun (WGS) entry which is preliminary data.</text>
</comment>
<protein>
    <submittedName>
        <fullName evidence="2">Uncharacterized protein</fullName>
    </submittedName>
</protein>
<evidence type="ECO:0000313" key="3">
    <source>
        <dbReference type="Proteomes" id="UP000265515"/>
    </source>
</evidence>
<evidence type="ECO:0000256" key="1">
    <source>
        <dbReference type="SAM" id="MobiDB-lite"/>
    </source>
</evidence>
<name>A0A388K180_CHABU</name>
<dbReference type="AlphaFoldDB" id="A0A388K180"/>
<feature type="compositionally biased region" description="Basic and acidic residues" evidence="1">
    <location>
        <begin position="181"/>
        <end position="207"/>
    </location>
</feature>
<feature type="compositionally biased region" description="Basic and acidic residues" evidence="1">
    <location>
        <begin position="112"/>
        <end position="122"/>
    </location>
</feature>
<keyword evidence="3" id="KW-1185">Reference proteome</keyword>
<proteinExistence type="predicted"/>
<reference evidence="2 3" key="1">
    <citation type="journal article" date="2018" name="Cell">
        <title>The Chara Genome: Secondary Complexity and Implications for Plant Terrestrialization.</title>
        <authorList>
            <person name="Nishiyama T."/>
            <person name="Sakayama H."/>
            <person name="Vries J.D."/>
            <person name="Buschmann H."/>
            <person name="Saint-Marcoux D."/>
            <person name="Ullrich K.K."/>
            <person name="Haas F.B."/>
            <person name="Vanderstraeten L."/>
            <person name="Becker D."/>
            <person name="Lang D."/>
            <person name="Vosolsobe S."/>
            <person name="Rombauts S."/>
            <person name="Wilhelmsson P.K.I."/>
            <person name="Janitza P."/>
            <person name="Kern R."/>
            <person name="Heyl A."/>
            <person name="Rumpler F."/>
            <person name="Villalobos L.I.A.C."/>
            <person name="Clay J.M."/>
            <person name="Skokan R."/>
            <person name="Toyoda A."/>
            <person name="Suzuki Y."/>
            <person name="Kagoshima H."/>
            <person name="Schijlen E."/>
            <person name="Tajeshwar N."/>
            <person name="Catarino B."/>
            <person name="Hetherington A.J."/>
            <person name="Saltykova A."/>
            <person name="Bonnot C."/>
            <person name="Breuninger H."/>
            <person name="Symeonidi A."/>
            <person name="Radhakrishnan G.V."/>
            <person name="Van Nieuwerburgh F."/>
            <person name="Deforce D."/>
            <person name="Chang C."/>
            <person name="Karol K.G."/>
            <person name="Hedrich R."/>
            <person name="Ulvskov P."/>
            <person name="Glockner G."/>
            <person name="Delwiche C.F."/>
            <person name="Petrasek J."/>
            <person name="Van de Peer Y."/>
            <person name="Friml J."/>
            <person name="Beilby M."/>
            <person name="Dolan L."/>
            <person name="Kohara Y."/>
            <person name="Sugano S."/>
            <person name="Fujiyama A."/>
            <person name="Delaux P.-M."/>
            <person name="Quint M."/>
            <person name="TheiBen G."/>
            <person name="Hagemann M."/>
            <person name="Harholt J."/>
            <person name="Dunand C."/>
            <person name="Zachgo S."/>
            <person name="Langdale J."/>
            <person name="Maumus F."/>
            <person name="Straeten D.V.D."/>
            <person name="Gould S.B."/>
            <person name="Rensing S.A."/>
        </authorList>
    </citation>
    <scope>NUCLEOTIDE SEQUENCE [LARGE SCALE GENOMIC DNA]</scope>
    <source>
        <strain evidence="2 3">S276</strain>
    </source>
</reference>
<sequence length="224" mass="24226">MGVRRSGLGTGWDAVGEARQESETSGRGGRNGRSGPGEGRDQGGRAEIGRDRGEKERLPQTRRGQHEDIGIGGWDRDVGMGDAKRGGRSTMSRRDGMGVGRSGWETGWDAVGKARERERGRNGEVGTGRSGLEMRRDEGEVGIGEKELGRYQDRDGMGRSGGGIRMEKGEVVVEVEMGDGNGERKAREVAVRASRGERERSGGELRRRNGMAVARLGSETDRDD</sequence>
<dbReference type="Gramene" id="GBG63787">
    <property type="protein sequence ID" value="GBG63787"/>
    <property type="gene ID" value="CBR_g39331"/>
</dbReference>
<feature type="compositionally biased region" description="Basic and acidic residues" evidence="1">
    <location>
        <begin position="38"/>
        <end position="85"/>
    </location>
</feature>
<dbReference type="Proteomes" id="UP000265515">
    <property type="component" value="Unassembled WGS sequence"/>
</dbReference>
<evidence type="ECO:0000313" key="2">
    <source>
        <dbReference type="EMBL" id="GBG63787.1"/>
    </source>
</evidence>
<gene>
    <name evidence="2" type="ORF">CBR_g39331</name>
</gene>
<organism evidence="2 3">
    <name type="scientific">Chara braunii</name>
    <name type="common">Braun's stonewort</name>
    <dbReference type="NCBI Taxonomy" id="69332"/>
    <lineage>
        <taxon>Eukaryota</taxon>
        <taxon>Viridiplantae</taxon>
        <taxon>Streptophyta</taxon>
        <taxon>Charophyceae</taxon>
        <taxon>Charales</taxon>
        <taxon>Characeae</taxon>
        <taxon>Chara</taxon>
    </lineage>
</organism>
<dbReference type="EMBL" id="BFEA01000042">
    <property type="protein sequence ID" value="GBG63787.1"/>
    <property type="molecule type" value="Genomic_DNA"/>
</dbReference>